<dbReference type="InterPro" id="IPR008972">
    <property type="entry name" value="Cupredoxin"/>
</dbReference>
<evidence type="ECO:0000256" key="6">
    <source>
        <dbReference type="SAM" id="SignalP"/>
    </source>
</evidence>
<feature type="domain" description="Plastocyanin-like" evidence="8">
    <location>
        <begin position="528"/>
        <end position="644"/>
    </location>
</feature>
<feature type="region of interest" description="Disordered" evidence="5">
    <location>
        <begin position="484"/>
        <end position="508"/>
    </location>
</feature>
<dbReference type="InterPro" id="IPR001117">
    <property type="entry name" value="Cu-oxidase_2nd"/>
</dbReference>
<dbReference type="InterPro" id="IPR006311">
    <property type="entry name" value="TAT_signal"/>
</dbReference>
<evidence type="ECO:0000256" key="1">
    <source>
        <dbReference type="ARBA" id="ARBA00004418"/>
    </source>
</evidence>
<name>A0ABS0EWB7_9BURK</name>
<keyword evidence="11" id="KW-1185">Reference proteome</keyword>
<evidence type="ECO:0000313" key="10">
    <source>
        <dbReference type="EMBL" id="MBF8178379.1"/>
    </source>
</evidence>
<dbReference type="CDD" id="cd13874">
    <property type="entry name" value="CuRO_2_CopA"/>
    <property type="match status" value="1"/>
</dbReference>
<dbReference type="InterPro" id="IPR034279">
    <property type="entry name" value="CuRO_3_CopA"/>
</dbReference>
<sequence>MLLRSRRRFVQGLAVGGVATAFAIGTGPASAATHPMQSEVLRGTEFDLVISDTPMNFTGTTRRTTSVNGTIPGPTLRMREGDVVTIRVTNRLQTSTSIHWHGLLLPFEMDGVPGISFPGIAPGETFTYRFKVQQNGTYWYHSHTKFQEQTGLYGAIVIDPANADPISSDRDHVLLLSDWTDSEPEFLYRRLKQESDFFNFQMPTAGMFFRDVSQMGLGKALEKRKMWNQMRMNPTDLGDVSGSTFTYLANGAPPAANWTALVKSGEKVRLRIINGSSTTIFDVRIPGLKMTVVSADGQQVEPVEVDEFRISVAETYDVVVHIPDENAYTIFAQSIDRTGYTRATLAPRKGMAAPVPEMDPKTWLAMVDMGMGDMDMGGTPPKTQLPAPDHSAMQGMDMSSTKPMQSGSPPNAAHDMSSMTNKAAMPDSGHSSMPGMDMSSGKNAGEMNMSKESDKRGMDMAPKKNGPGMDMAGDKSMAVMDTGPSVDSRAMSPSSALNDPGPRLRGNGRRVLTYSDLHSVGGPLDKRAPSREIVMRLTGNMKRFVWGFDGKKFSEVGPVHFRYGERVRITLINDSMMNHPIHLHGMFSDIEDEQGKFLVRKHTVNVQPSKKISFLVTADAPGQWAFHCHLLYHMEAGMFRMVVVS</sequence>
<keyword evidence="3" id="KW-0560">Oxidoreductase</keyword>
<comment type="subcellular location">
    <subcellularLocation>
        <location evidence="1">Periplasm</location>
    </subcellularLocation>
</comment>
<dbReference type="NCBIfam" id="TIGR01480">
    <property type="entry name" value="copper_res_A"/>
    <property type="match status" value="1"/>
</dbReference>
<dbReference type="InterPro" id="IPR033138">
    <property type="entry name" value="Cu_oxidase_CS"/>
</dbReference>
<feature type="chain" id="PRO_5047525103" evidence="6">
    <location>
        <begin position="32"/>
        <end position="645"/>
    </location>
</feature>
<feature type="compositionally biased region" description="Polar residues" evidence="5">
    <location>
        <begin position="397"/>
        <end position="409"/>
    </location>
</feature>
<dbReference type="Gene3D" id="2.60.40.420">
    <property type="entry name" value="Cupredoxins - blue copper proteins"/>
    <property type="match status" value="3"/>
</dbReference>
<dbReference type="PROSITE" id="PS00080">
    <property type="entry name" value="MULTICOPPER_OXIDASE2"/>
    <property type="match status" value="1"/>
</dbReference>
<reference evidence="10 11" key="1">
    <citation type="submission" date="2020-11" db="EMBL/GenBank/DDBJ databases">
        <title>WGS of Herminiimonas contaminans strain Marseille-Q4544 isolated from planarians Schmidtea mediterranea.</title>
        <authorList>
            <person name="Kangale L."/>
        </authorList>
    </citation>
    <scope>NUCLEOTIDE SEQUENCE [LARGE SCALE GENOMIC DNA]</scope>
    <source>
        <strain evidence="10 11">Marseille-Q4544</strain>
    </source>
</reference>
<evidence type="ECO:0000259" key="9">
    <source>
        <dbReference type="Pfam" id="PF07732"/>
    </source>
</evidence>
<feature type="domain" description="Plastocyanin-like" evidence="7">
    <location>
        <begin position="171"/>
        <end position="345"/>
    </location>
</feature>
<dbReference type="InterPro" id="IPR002355">
    <property type="entry name" value="Cu_oxidase_Cu_BS"/>
</dbReference>
<dbReference type="InterPro" id="IPR011707">
    <property type="entry name" value="Cu-oxidase-like_N"/>
</dbReference>
<organism evidence="10 11">
    <name type="scientific">Herminiimonas contaminans</name>
    <dbReference type="NCBI Taxonomy" id="1111140"/>
    <lineage>
        <taxon>Bacteria</taxon>
        <taxon>Pseudomonadati</taxon>
        <taxon>Pseudomonadota</taxon>
        <taxon>Betaproteobacteria</taxon>
        <taxon>Burkholderiales</taxon>
        <taxon>Oxalobacteraceae</taxon>
        <taxon>Herminiimonas</taxon>
    </lineage>
</organism>
<feature type="signal peptide" evidence="6">
    <location>
        <begin position="1"/>
        <end position="31"/>
    </location>
</feature>
<evidence type="ECO:0000256" key="2">
    <source>
        <dbReference type="ARBA" id="ARBA00022723"/>
    </source>
</evidence>
<protein>
    <submittedName>
        <fullName evidence="10">Copper resistance system multicopper oxidase</fullName>
    </submittedName>
</protein>
<dbReference type="InterPro" id="IPR034284">
    <property type="entry name" value="CuRO_1_CopA"/>
</dbReference>
<feature type="region of interest" description="Disordered" evidence="5">
    <location>
        <begin position="377"/>
        <end position="436"/>
    </location>
</feature>
<dbReference type="InterPro" id="IPR006376">
    <property type="entry name" value="Cu-R_CopA"/>
</dbReference>
<dbReference type="Pfam" id="PF00394">
    <property type="entry name" value="Cu-oxidase"/>
    <property type="match status" value="1"/>
</dbReference>
<keyword evidence="4" id="KW-0186">Copper</keyword>
<keyword evidence="2" id="KW-0479">Metal-binding</keyword>
<dbReference type="CDD" id="cd13848">
    <property type="entry name" value="CuRO_1_CopA"/>
    <property type="match status" value="1"/>
</dbReference>
<gene>
    <name evidence="10" type="ORF">IXC47_11860</name>
</gene>
<accession>A0ABS0EWB7</accession>
<dbReference type="InterPro" id="IPR011706">
    <property type="entry name" value="Cu-oxidase_C"/>
</dbReference>
<dbReference type="Pfam" id="PF07732">
    <property type="entry name" value="Cu-oxidase_3"/>
    <property type="match status" value="1"/>
</dbReference>
<dbReference type="InterPro" id="IPR034282">
    <property type="entry name" value="CuRO_2_CopA"/>
</dbReference>
<dbReference type="RefSeq" id="WP_195875817.1">
    <property type="nucleotide sequence ID" value="NZ_JADOEL010000009.1"/>
</dbReference>
<evidence type="ECO:0000259" key="7">
    <source>
        <dbReference type="Pfam" id="PF00394"/>
    </source>
</evidence>
<dbReference type="Proteomes" id="UP000657372">
    <property type="component" value="Unassembled WGS sequence"/>
</dbReference>
<evidence type="ECO:0000313" key="11">
    <source>
        <dbReference type="Proteomes" id="UP000657372"/>
    </source>
</evidence>
<dbReference type="PANTHER" id="PTHR11709">
    <property type="entry name" value="MULTI-COPPER OXIDASE"/>
    <property type="match status" value="1"/>
</dbReference>
<comment type="caution">
    <text evidence="10">The sequence shown here is derived from an EMBL/GenBank/DDBJ whole genome shotgun (WGS) entry which is preliminary data.</text>
</comment>
<dbReference type="EMBL" id="JADOEL010000009">
    <property type="protein sequence ID" value="MBF8178379.1"/>
    <property type="molecule type" value="Genomic_DNA"/>
</dbReference>
<feature type="domain" description="Plastocyanin-like" evidence="9">
    <location>
        <begin position="52"/>
        <end position="161"/>
    </location>
</feature>
<dbReference type="CDD" id="cd13896">
    <property type="entry name" value="CuRO_3_CopA"/>
    <property type="match status" value="1"/>
</dbReference>
<dbReference type="SUPFAM" id="SSF49503">
    <property type="entry name" value="Cupredoxins"/>
    <property type="match status" value="3"/>
</dbReference>
<evidence type="ECO:0000256" key="5">
    <source>
        <dbReference type="SAM" id="MobiDB-lite"/>
    </source>
</evidence>
<dbReference type="InterPro" id="IPR045087">
    <property type="entry name" value="Cu-oxidase_fam"/>
</dbReference>
<proteinExistence type="predicted"/>
<dbReference type="PROSITE" id="PS51318">
    <property type="entry name" value="TAT"/>
    <property type="match status" value="1"/>
</dbReference>
<evidence type="ECO:0000256" key="4">
    <source>
        <dbReference type="ARBA" id="ARBA00023008"/>
    </source>
</evidence>
<dbReference type="PANTHER" id="PTHR11709:SF394">
    <property type="entry name" value="FI03373P-RELATED"/>
    <property type="match status" value="1"/>
</dbReference>
<evidence type="ECO:0000256" key="3">
    <source>
        <dbReference type="ARBA" id="ARBA00023002"/>
    </source>
</evidence>
<dbReference type="PROSITE" id="PS00079">
    <property type="entry name" value="MULTICOPPER_OXIDASE1"/>
    <property type="match status" value="1"/>
</dbReference>
<evidence type="ECO:0000259" key="8">
    <source>
        <dbReference type="Pfam" id="PF07731"/>
    </source>
</evidence>
<keyword evidence="6" id="KW-0732">Signal</keyword>
<dbReference type="Pfam" id="PF07731">
    <property type="entry name" value="Cu-oxidase_2"/>
    <property type="match status" value="1"/>
</dbReference>